<sequence length="234" mass="27109">MGYSIDEIKMSNRIFYYLLKYRELKEGESELYKAYSENENITQLVKEQGEASESFVKKYGGVVYLIPKEENDFLGYSKAELRKILCKSSANDKDYYLSQFVILTLLVTFYNSQGISSKSRDYIKIGEFLNIISDRLNDGVSRTNGENGGIAFENILERFESLKSSDKKSISKTTKEGFVNTILKFLDDQGLIYYIQSDDMIKTTKKLDNFMDWNLLNKNNYDRVLRALGEEVNE</sequence>
<dbReference type="Proteomes" id="UP000199263">
    <property type="component" value="Unassembled WGS sequence"/>
</dbReference>
<dbReference type="EMBL" id="FOMG01000004">
    <property type="protein sequence ID" value="SFC50678.1"/>
    <property type="molecule type" value="Genomic_DNA"/>
</dbReference>
<gene>
    <name evidence="1" type="ORF">SAMN05421842_104123</name>
</gene>
<accession>A0A1I1JW14</accession>
<keyword evidence="2" id="KW-1185">Reference proteome</keyword>
<dbReference type="Pfam" id="PF19539">
    <property type="entry name" value="DUF6063"/>
    <property type="match status" value="1"/>
</dbReference>
<dbReference type="RefSeq" id="WP_090089181.1">
    <property type="nucleotide sequence ID" value="NZ_FOMG01000004.1"/>
</dbReference>
<organism evidence="1 2">
    <name type="scientific">Clostridium uliginosum</name>
    <dbReference type="NCBI Taxonomy" id="119641"/>
    <lineage>
        <taxon>Bacteria</taxon>
        <taxon>Bacillati</taxon>
        <taxon>Bacillota</taxon>
        <taxon>Clostridia</taxon>
        <taxon>Eubacteriales</taxon>
        <taxon>Clostridiaceae</taxon>
        <taxon>Clostridium</taxon>
    </lineage>
</organism>
<evidence type="ECO:0000313" key="1">
    <source>
        <dbReference type="EMBL" id="SFC50678.1"/>
    </source>
</evidence>
<evidence type="ECO:0000313" key="2">
    <source>
        <dbReference type="Proteomes" id="UP000199263"/>
    </source>
</evidence>
<proteinExistence type="predicted"/>
<name>A0A1I1JW14_9CLOT</name>
<dbReference type="OrthoDB" id="1897626at2"/>
<protein>
    <submittedName>
        <fullName evidence="1">Uncharacterized protein</fullName>
    </submittedName>
</protein>
<dbReference type="InterPro" id="IPR045707">
    <property type="entry name" value="DUF6063"/>
</dbReference>
<reference evidence="1 2" key="1">
    <citation type="submission" date="2016-10" db="EMBL/GenBank/DDBJ databases">
        <authorList>
            <person name="de Groot N.N."/>
        </authorList>
    </citation>
    <scope>NUCLEOTIDE SEQUENCE [LARGE SCALE GENOMIC DNA]</scope>
    <source>
        <strain evidence="1 2">DSM 12992</strain>
    </source>
</reference>
<dbReference type="STRING" id="119641.SAMN05421842_104123"/>
<dbReference type="AlphaFoldDB" id="A0A1I1JW14"/>